<dbReference type="AlphaFoldDB" id="A0A089HTU2"/>
<feature type="domain" description="Immunity protein 43" evidence="1">
    <location>
        <begin position="9"/>
        <end position="216"/>
    </location>
</feature>
<protein>
    <recommendedName>
        <fullName evidence="1">Immunity protein 43 domain-containing protein</fullName>
    </recommendedName>
</protein>
<dbReference type="STRING" id="44251.PDUR_19075"/>
<keyword evidence="3" id="KW-1185">Reference proteome</keyword>
<organism evidence="2 3">
    <name type="scientific">Paenibacillus durus</name>
    <name type="common">Paenibacillus azotofixans</name>
    <dbReference type="NCBI Taxonomy" id="44251"/>
    <lineage>
        <taxon>Bacteria</taxon>
        <taxon>Bacillati</taxon>
        <taxon>Bacillota</taxon>
        <taxon>Bacilli</taxon>
        <taxon>Bacillales</taxon>
        <taxon>Paenibacillaceae</taxon>
        <taxon>Paenibacillus</taxon>
    </lineage>
</organism>
<dbReference type="InterPro" id="IPR029079">
    <property type="entry name" value="Imm43"/>
</dbReference>
<dbReference type="OrthoDB" id="2678369at2"/>
<evidence type="ECO:0000313" key="3">
    <source>
        <dbReference type="Proteomes" id="UP000029409"/>
    </source>
</evidence>
<accession>A0A089HTU2</accession>
<dbReference type="KEGG" id="pdu:PDUR_19075"/>
<dbReference type="eggNOG" id="ENOG50319YV">
    <property type="taxonomic scope" value="Bacteria"/>
</dbReference>
<proteinExistence type="predicted"/>
<gene>
    <name evidence="2" type="ORF">PDUR_19075</name>
</gene>
<name>A0A089HTU2_PAEDU</name>
<dbReference type="Proteomes" id="UP000029409">
    <property type="component" value="Chromosome"/>
</dbReference>
<reference evidence="2 3" key="1">
    <citation type="submission" date="2014-08" db="EMBL/GenBank/DDBJ databases">
        <title>Comparative genomics of the Paenibacillus odorifer group.</title>
        <authorList>
            <person name="den Bakker H.C."/>
            <person name="Tsai Y.-C."/>
            <person name="Martin N."/>
            <person name="Korlach J."/>
            <person name="Wiedmann M."/>
        </authorList>
    </citation>
    <scope>NUCLEOTIDE SEQUENCE [LARGE SCALE GENOMIC DNA]</scope>
    <source>
        <strain evidence="2 3">DSM 1735</strain>
    </source>
</reference>
<evidence type="ECO:0000259" key="1">
    <source>
        <dbReference type="Pfam" id="PF15570"/>
    </source>
</evidence>
<dbReference type="EMBL" id="CP009288">
    <property type="protein sequence ID" value="AIQ13783.1"/>
    <property type="molecule type" value="Genomic_DNA"/>
</dbReference>
<dbReference type="RefSeq" id="WP_042207579.1">
    <property type="nucleotide sequence ID" value="NZ_CP009288.1"/>
</dbReference>
<dbReference type="Pfam" id="PF15570">
    <property type="entry name" value="Imm43"/>
    <property type="match status" value="1"/>
</dbReference>
<evidence type="ECO:0000313" key="2">
    <source>
        <dbReference type="EMBL" id="AIQ13783.1"/>
    </source>
</evidence>
<sequence length="219" mass="25984">MTVQSFYAMEKKSGRGVPIFLNAVLAEEYNQKNPMPDMDYEWNFSSGIRKVNFPDHLFLICNERLLIFDYYPHFDGFIVSNEFLKVFRGYSSMEGYQLVPLETLSWKGKKITEKKYYYLFPYKEEDWVDFQASKYVVEKGETVEDIISTGGLFIKKIEKIILKEPEIDKEVFTLRGSTLTNYLFCSEIFKKEIEKEKLVSIDFIPLEQFPDYYNKKNLL</sequence>